<dbReference type="SMART" id="SM00295">
    <property type="entry name" value="B41"/>
    <property type="match status" value="1"/>
</dbReference>
<dbReference type="InterPro" id="IPR029071">
    <property type="entry name" value="Ubiquitin-like_domsf"/>
</dbReference>
<name>A0ABM1ENJ8_PRICU</name>
<evidence type="ECO:0000313" key="3">
    <source>
        <dbReference type="Proteomes" id="UP000695022"/>
    </source>
</evidence>
<feature type="domain" description="Ras-associating" evidence="2">
    <location>
        <begin position="1"/>
        <end position="89"/>
    </location>
</feature>
<gene>
    <name evidence="4" type="primary">LOC106814027</name>
</gene>
<dbReference type="Gene3D" id="3.10.20.90">
    <property type="entry name" value="Phosphatidylinositol 3-kinase Catalytic Subunit, Chain A, domain 1"/>
    <property type="match status" value="1"/>
</dbReference>
<dbReference type="InterPro" id="IPR000299">
    <property type="entry name" value="FERM_domain"/>
</dbReference>
<sequence length="244" mass="28102">MPNVLKVFLENGQTKSFKYDTKTTVKDVLDSLQAKLSVMRTEHFSLVLQHRKHFHRSKLSILPLSETLSRIAARPGAEHFRILFRITFVPQDACDLAKNDPVAFEYFYTQCCNDVVQDRFSADVKPDVVLRLAALHIQQHALGNNFTGKISIKQVERECGLEHYVPESVLNSMKRKDVRKLVSHYLKVNPNLVPIGQRSLSAEQAKQQYLKIVADLPSFGVKLYNILLRVRYTRRHPKKFVVCI</sequence>
<dbReference type="InterPro" id="IPR014352">
    <property type="entry name" value="FERM/acyl-CoA-bd_prot_sf"/>
</dbReference>
<keyword evidence="3" id="KW-1185">Reference proteome</keyword>
<dbReference type="Pfam" id="PF21989">
    <property type="entry name" value="RA_2"/>
    <property type="match status" value="1"/>
</dbReference>
<dbReference type="CDD" id="cd14473">
    <property type="entry name" value="FERM_B-lobe"/>
    <property type="match status" value="1"/>
</dbReference>
<organism evidence="3 4">
    <name type="scientific">Priapulus caudatus</name>
    <name type="common">Priapulid worm</name>
    <dbReference type="NCBI Taxonomy" id="37621"/>
    <lineage>
        <taxon>Eukaryota</taxon>
        <taxon>Metazoa</taxon>
        <taxon>Ecdysozoa</taxon>
        <taxon>Scalidophora</taxon>
        <taxon>Priapulida</taxon>
        <taxon>Priapulimorpha</taxon>
        <taxon>Priapulimorphida</taxon>
        <taxon>Priapulidae</taxon>
        <taxon>Priapulus</taxon>
    </lineage>
</organism>
<dbReference type="InterPro" id="IPR019749">
    <property type="entry name" value="Band_41_domain"/>
</dbReference>
<dbReference type="SUPFAM" id="SSF47031">
    <property type="entry name" value="Second domain of FERM"/>
    <property type="match status" value="1"/>
</dbReference>
<feature type="domain" description="FERM" evidence="1">
    <location>
        <begin position="3"/>
        <end position="244"/>
    </location>
</feature>
<dbReference type="InterPro" id="IPR000159">
    <property type="entry name" value="RA_dom"/>
</dbReference>
<evidence type="ECO:0000259" key="2">
    <source>
        <dbReference type="PROSITE" id="PS50200"/>
    </source>
</evidence>
<accession>A0ABM1ENJ8</accession>
<evidence type="ECO:0000259" key="1">
    <source>
        <dbReference type="PROSITE" id="PS50057"/>
    </source>
</evidence>
<evidence type="ECO:0000313" key="4">
    <source>
        <dbReference type="RefSeq" id="XP_014673769.1"/>
    </source>
</evidence>
<protein>
    <submittedName>
        <fullName evidence="4">FERM and PDZ domain-containing protein 4-like</fullName>
    </submittedName>
</protein>
<dbReference type="SUPFAM" id="SSF54236">
    <property type="entry name" value="Ubiquitin-like"/>
    <property type="match status" value="1"/>
</dbReference>
<dbReference type="Proteomes" id="UP000695022">
    <property type="component" value="Unplaced"/>
</dbReference>
<proteinExistence type="predicted"/>
<dbReference type="Pfam" id="PF00373">
    <property type="entry name" value="FERM_M"/>
    <property type="match status" value="1"/>
</dbReference>
<dbReference type="Gene3D" id="1.20.80.10">
    <property type="match status" value="1"/>
</dbReference>
<dbReference type="GeneID" id="106814027"/>
<dbReference type="PANTHER" id="PTHR46221:SF3">
    <property type="entry name" value="FERM AND PDZ DOMAIN-CONTAINING PROTEIN 4"/>
    <property type="match status" value="1"/>
</dbReference>
<dbReference type="PANTHER" id="PTHR46221">
    <property type="entry name" value="FERM AND PDZ DOMAIN-CONTAINING PROTEIN FAMILY MEMBER"/>
    <property type="match status" value="1"/>
</dbReference>
<reference evidence="4" key="1">
    <citation type="submission" date="2025-08" db="UniProtKB">
        <authorList>
            <consortium name="RefSeq"/>
        </authorList>
    </citation>
    <scope>IDENTIFICATION</scope>
</reference>
<dbReference type="InterPro" id="IPR035963">
    <property type="entry name" value="FERM_2"/>
</dbReference>
<dbReference type="RefSeq" id="XP_014673769.1">
    <property type="nucleotide sequence ID" value="XM_014818283.1"/>
</dbReference>
<dbReference type="PROSITE" id="PS50057">
    <property type="entry name" value="FERM_3"/>
    <property type="match status" value="1"/>
</dbReference>
<dbReference type="PROSITE" id="PS50200">
    <property type="entry name" value="RA"/>
    <property type="match status" value="1"/>
</dbReference>
<dbReference type="InterPro" id="IPR019748">
    <property type="entry name" value="FERM_central"/>
</dbReference>